<dbReference type="Proteomes" id="UP000789366">
    <property type="component" value="Unassembled WGS sequence"/>
</dbReference>
<reference evidence="1" key="1">
    <citation type="submission" date="2021-06" db="EMBL/GenBank/DDBJ databases">
        <authorList>
            <person name="Kallberg Y."/>
            <person name="Tangrot J."/>
            <person name="Rosling A."/>
        </authorList>
    </citation>
    <scope>NUCLEOTIDE SEQUENCE</scope>
    <source>
        <strain evidence="1">28 12/20/2015</strain>
    </source>
</reference>
<feature type="non-terminal residue" evidence="1">
    <location>
        <position position="1"/>
    </location>
</feature>
<protein>
    <submittedName>
        <fullName evidence="1">213_t:CDS:1</fullName>
    </submittedName>
</protein>
<comment type="caution">
    <text evidence="1">The sequence shown here is derived from an EMBL/GenBank/DDBJ whole genome shotgun (WGS) entry which is preliminary data.</text>
</comment>
<organism evidence="1 2">
    <name type="scientific">Cetraspora pellucida</name>
    <dbReference type="NCBI Taxonomy" id="1433469"/>
    <lineage>
        <taxon>Eukaryota</taxon>
        <taxon>Fungi</taxon>
        <taxon>Fungi incertae sedis</taxon>
        <taxon>Mucoromycota</taxon>
        <taxon>Glomeromycotina</taxon>
        <taxon>Glomeromycetes</taxon>
        <taxon>Diversisporales</taxon>
        <taxon>Gigasporaceae</taxon>
        <taxon>Cetraspora</taxon>
    </lineage>
</organism>
<evidence type="ECO:0000313" key="1">
    <source>
        <dbReference type="EMBL" id="CAG8779975.1"/>
    </source>
</evidence>
<accession>A0ACA9R7L0</accession>
<name>A0ACA9R7L0_9GLOM</name>
<keyword evidence="2" id="KW-1185">Reference proteome</keyword>
<sequence>YRGLKIHNQRVHCSKNAVSVSSDKSFSCPLCPNTIFKKQSRLSRHETFKHSNYNIPPKNLLIPSSAYIAEAKNVLVYLIQSRLKLHIKHTGLQTVSAPFKNWEHRIYEHGQRSEVILVSETSNDSQLNLEQPEMIIIWKKCVINDEDGNRTET</sequence>
<proteinExistence type="predicted"/>
<evidence type="ECO:0000313" key="2">
    <source>
        <dbReference type="Proteomes" id="UP000789366"/>
    </source>
</evidence>
<dbReference type="EMBL" id="CAJVPW010059776">
    <property type="protein sequence ID" value="CAG8779975.1"/>
    <property type="molecule type" value="Genomic_DNA"/>
</dbReference>
<gene>
    <name evidence="1" type="ORF">SPELUC_LOCUS16340</name>
</gene>
<feature type="non-terminal residue" evidence="1">
    <location>
        <position position="153"/>
    </location>
</feature>